<dbReference type="InterPro" id="IPR019181">
    <property type="entry name" value="LSM12_ABD"/>
</dbReference>
<evidence type="ECO:0000259" key="1">
    <source>
        <dbReference type="PROSITE" id="PS52001"/>
    </source>
</evidence>
<dbReference type="EMBL" id="JAJJHW010002585">
    <property type="protein sequence ID" value="KAH8369978.1"/>
    <property type="molecule type" value="Genomic_DNA"/>
</dbReference>
<feature type="non-terminal residue" evidence="2">
    <location>
        <position position="1"/>
    </location>
</feature>
<dbReference type="Pfam" id="PF21166">
    <property type="entry name" value="LSM12_LSM"/>
    <property type="match status" value="1"/>
</dbReference>
<dbReference type="Pfam" id="PF09793">
    <property type="entry name" value="AD"/>
    <property type="match status" value="1"/>
</dbReference>
<dbReference type="SMART" id="SM00995">
    <property type="entry name" value="AD"/>
    <property type="match status" value="1"/>
</dbReference>
<gene>
    <name evidence="2" type="ORF">KR093_001768</name>
</gene>
<name>A0AAD4JXY6_9MUSC</name>
<organism evidence="2 3">
    <name type="scientific">Drosophila rubida</name>
    <dbReference type="NCBI Taxonomy" id="30044"/>
    <lineage>
        <taxon>Eukaryota</taxon>
        <taxon>Metazoa</taxon>
        <taxon>Ecdysozoa</taxon>
        <taxon>Arthropoda</taxon>
        <taxon>Hexapoda</taxon>
        <taxon>Insecta</taxon>
        <taxon>Pterygota</taxon>
        <taxon>Neoptera</taxon>
        <taxon>Endopterygota</taxon>
        <taxon>Diptera</taxon>
        <taxon>Brachycera</taxon>
        <taxon>Muscomorpha</taxon>
        <taxon>Ephydroidea</taxon>
        <taxon>Drosophilidae</taxon>
        <taxon>Drosophila</taxon>
    </lineage>
</organism>
<feature type="domain" description="AD" evidence="1">
    <location>
        <begin position="83"/>
        <end position="181"/>
    </location>
</feature>
<dbReference type="PROSITE" id="PS52001">
    <property type="entry name" value="AD"/>
    <property type="match status" value="1"/>
</dbReference>
<dbReference type="PANTHER" id="PTHR13542">
    <property type="entry name" value="LSM12 HOMOLOG"/>
    <property type="match status" value="1"/>
</dbReference>
<sequence length="181" mass="21002">NMSFNPFPIGTQLQLVTCFGEQFTGEVVTYEHSVKMLMLRYRSKDSKSATSHNHCIVNLDYCKDLTIIQEAKATAEHQPEPPAPINVQRLDHRLQQSMEQRARLMHTRSERGTPRGRQLFQLLSKHFGPTELAWKHNKIMVLQQLTIVPPYRMCHIFGAKRSPKLLHYVQRLVKQLDEQAA</sequence>
<feature type="non-terminal residue" evidence="2">
    <location>
        <position position="181"/>
    </location>
</feature>
<reference evidence="2" key="1">
    <citation type="journal article" date="2021" name="Mol. Ecol. Resour.">
        <title>Phylogenomic analyses of the genus Drosophila reveals genomic signals of climate adaptation.</title>
        <authorList>
            <person name="Li F."/>
            <person name="Rane R.V."/>
            <person name="Luria V."/>
            <person name="Xiong Z."/>
            <person name="Chen J."/>
            <person name="Li Z."/>
            <person name="Catullo R.A."/>
            <person name="Griffin P.C."/>
            <person name="Schiffer M."/>
            <person name="Pearce S."/>
            <person name="Lee S.F."/>
            <person name="McElroy K."/>
            <person name="Stocker A."/>
            <person name="Shirriffs J."/>
            <person name="Cockerell F."/>
            <person name="Coppin C."/>
            <person name="Sgro C.M."/>
            <person name="Karger A."/>
            <person name="Cain J.W."/>
            <person name="Weber J.A."/>
            <person name="Santpere G."/>
            <person name="Kirschner M.W."/>
            <person name="Hoffmann A.A."/>
            <person name="Oakeshott J.G."/>
            <person name="Zhang G."/>
        </authorList>
    </citation>
    <scope>NUCLEOTIDE SEQUENCE</scope>
    <source>
        <strain evidence="2">BGI-SZ-2011g</strain>
    </source>
</reference>
<protein>
    <recommendedName>
        <fullName evidence="1">AD domain-containing protein</fullName>
    </recommendedName>
</protein>
<dbReference type="Proteomes" id="UP001200034">
    <property type="component" value="Unassembled WGS sequence"/>
</dbReference>
<dbReference type="AlphaFoldDB" id="A0AAD4JXY6"/>
<keyword evidence="3" id="KW-1185">Reference proteome</keyword>
<comment type="caution">
    <text evidence="2">The sequence shown here is derived from an EMBL/GenBank/DDBJ whole genome shotgun (WGS) entry which is preliminary data.</text>
</comment>
<dbReference type="InterPro" id="IPR039683">
    <property type="entry name" value="Lsm12-like"/>
</dbReference>
<accession>A0AAD4JXY6</accession>
<evidence type="ECO:0000313" key="3">
    <source>
        <dbReference type="Proteomes" id="UP001200034"/>
    </source>
</evidence>
<evidence type="ECO:0000313" key="2">
    <source>
        <dbReference type="EMBL" id="KAH8369978.1"/>
    </source>
</evidence>
<proteinExistence type="predicted"/>
<dbReference type="InterPro" id="IPR048478">
    <property type="entry name" value="LSM12_LSM"/>
</dbReference>
<dbReference type="InterPro" id="IPR047574">
    <property type="entry name" value="AD"/>
</dbReference>